<feature type="transmembrane region" description="Helical" evidence="7">
    <location>
        <begin position="174"/>
        <end position="206"/>
    </location>
</feature>
<dbReference type="PANTHER" id="PTHR30151:SF25">
    <property type="entry name" value="TAURINE TRANSPORT SYSTEM PERMEASE PROTEIN TAUC"/>
    <property type="match status" value="1"/>
</dbReference>
<accession>A0A2N3Y3H0</accession>
<keyword evidence="2 7" id="KW-0813">Transport</keyword>
<dbReference type="InterPro" id="IPR035906">
    <property type="entry name" value="MetI-like_sf"/>
</dbReference>
<keyword evidence="10" id="KW-1185">Reference proteome</keyword>
<organism evidence="9 10">
    <name type="scientific">Saccharopolyspora spinosa</name>
    <dbReference type="NCBI Taxonomy" id="60894"/>
    <lineage>
        <taxon>Bacteria</taxon>
        <taxon>Bacillati</taxon>
        <taxon>Actinomycetota</taxon>
        <taxon>Actinomycetes</taxon>
        <taxon>Pseudonocardiales</taxon>
        <taxon>Pseudonocardiaceae</taxon>
        <taxon>Saccharopolyspora</taxon>
    </lineage>
</organism>
<dbReference type="RefSeq" id="WP_010692709.1">
    <property type="nucleotide sequence ID" value="NZ_CP172070.1"/>
</dbReference>
<protein>
    <submittedName>
        <fullName evidence="9">ABC-type nitrate/sulfonate/bicarbonate transport system permease component</fullName>
    </submittedName>
</protein>
<keyword evidence="3" id="KW-1003">Cell membrane</keyword>
<evidence type="ECO:0000256" key="5">
    <source>
        <dbReference type="ARBA" id="ARBA00022989"/>
    </source>
</evidence>
<feature type="transmembrane region" description="Helical" evidence="7">
    <location>
        <begin position="72"/>
        <end position="94"/>
    </location>
</feature>
<evidence type="ECO:0000256" key="1">
    <source>
        <dbReference type="ARBA" id="ARBA00004651"/>
    </source>
</evidence>
<sequence>MTAVHAARTARPGWQLAAGTVVILLVLEEVLTRTGVLPADYFPPVSQIGAALLPELAGAQLWTQVGQTLQGWFVALLLATALAVPLGLLLGTVWWVRGLTRPIVEFLRPVPSVALIPLVVLALGTGKQSELFLATFAAFWQLLVATTAGAGAVDRVTAETARCYGLTRVQTLRWVALPSALPYLMTGIRVASATSLILVVTTEILIGVPGLGAQISLTRAGGSPDLMYAYIIVTGLLGWLINIGLTAGERRLLHWDAANRDDANRDAANRGSR</sequence>
<gene>
    <name evidence="9" type="ORF">A8926_5422</name>
</gene>
<comment type="subcellular location">
    <subcellularLocation>
        <location evidence="1 7">Cell membrane</location>
        <topology evidence="1 7">Multi-pass membrane protein</topology>
    </subcellularLocation>
</comment>
<evidence type="ECO:0000256" key="2">
    <source>
        <dbReference type="ARBA" id="ARBA00022448"/>
    </source>
</evidence>
<comment type="caution">
    <text evidence="9">The sequence shown here is derived from an EMBL/GenBank/DDBJ whole genome shotgun (WGS) entry which is preliminary data.</text>
</comment>
<evidence type="ECO:0000256" key="6">
    <source>
        <dbReference type="ARBA" id="ARBA00023136"/>
    </source>
</evidence>
<dbReference type="Proteomes" id="UP000233786">
    <property type="component" value="Unassembled WGS sequence"/>
</dbReference>
<keyword evidence="4 7" id="KW-0812">Transmembrane</keyword>
<comment type="similarity">
    <text evidence="7">Belongs to the binding-protein-dependent transport system permease family.</text>
</comment>
<dbReference type="CDD" id="cd06261">
    <property type="entry name" value="TM_PBP2"/>
    <property type="match status" value="1"/>
</dbReference>
<evidence type="ECO:0000256" key="7">
    <source>
        <dbReference type="RuleBase" id="RU363032"/>
    </source>
</evidence>
<dbReference type="Gene3D" id="1.10.3720.10">
    <property type="entry name" value="MetI-like"/>
    <property type="match status" value="1"/>
</dbReference>
<dbReference type="OrthoDB" id="5458199at2"/>
<feature type="domain" description="ABC transmembrane type-1" evidence="8">
    <location>
        <begin position="65"/>
        <end position="249"/>
    </location>
</feature>
<keyword evidence="6 7" id="KW-0472">Membrane</keyword>
<dbReference type="InterPro" id="IPR000515">
    <property type="entry name" value="MetI-like"/>
</dbReference>
<dbReference type="GO" id="GO:0010438">
    <property type="term" value="P:cellular response to sulfur starvation"/>
    <property type="evidence" value="ECO:0007669"/>
    <property type="project" value="TreeGrafter"/>
</dbReference>
<feature type="transmembrane region" description="Helical" evidence="7">
    <location>
        <begin position="106"/>
        <end position="125"/>
    </location>
</feature>
<dbReference type="EMBL" id="PJNB01000001">
    <property type="protein sequence ID" value="PKW17454.1"/>
    <property type="molecule type" value="Genomic_DNA"/>
</dbReference>
<keyword evidence="5 7" id="KW-1133">Transmembrane helix</keyword>
<evidence type="ECO:0000313" key="9">
    <source>
        <dbReference type="EMBL" id="PKW17454.1"/>
    </source>
</evidence>
<dbReference type="GO" id="GO:0055085">
    <property type="term" value="P:transmembrane transport"/>
    <property type="evidence" value="ECO:0007669"/>
    <property type="project" value="InterPro"/>
</dbReference>
<evidence type="ECO:0000256" key="4">
    <source>
        <dbReference type="ARBA" id="ARBA00022692"/>
    </source>
</evidence>
<evidence type="ECO:0000313" key="10">
    <source>
        <dbReference type="Proteomes" id="UP000233786"/>
    </source>
</evidence>
<feature type="transmembrane region" description="Helical" evidence="7">
    <location>
        <begin position="131"/>
        <end position="153"/>
    </location>
</feature>
<dbReference type="GO" id="GO:0005886">
    <property type="term" value="C:plasma membrane"/>
    <property type="evidence" value="ECO:0007669"/>
    <property type="project" value="UniProtKB-SubCell"/>
</dbReference>
<dbReference type="PANTHER" id="PTHR30151">
    <property type="entry name" value="ALKANE SULFONATE ABC TRANSPORTER-RELATED, MEMBRANE SUBUNIT"/>
    <property type="match status" value="1"/>
</dbReference>
<feature type="transmembrane region" description="Helical" evidence="7">
    <location>
        <begin position="226"/>
        <end position="245"/>
    </location>
</feature>
<dbReference type="PROSITE" id="PS50928">
    <property type="entry name" value="ABC_TM1"/>
    <property type="match status" value="1"/>
</dbReference>
<dbReference type="AlphaFoldDB" id="A0A2N3Y3H0"/>
<dbReference type="SUPFAM" id="SSF161098">
    <property type="entry name" value="MetI-like"/>
    <property type="match status" value="1"/>
</dbReference>
<dbReference type="Pfam" id="PF00528">
    <property type="entry name" value="BPD_transp_1"/>
    <property type="match status" value="1"/>
</dbReference>
<proteinExistence type="inferred from homology"/>
<reference evidence="9" key="1">
    <citation type="submission" date="2017-12" db="EMBL/GenBank/DDBJ databases">
        <title>Sequencing the genomes of 1000 Actinobacteria strains.</title>
        <authorList>
            <person name="Klenk H.-P."/>
        </authorList>
    </citation>
    <scope>NUCLEOTIDE SEQUENCE [LARGE SCALE GENOMIC DNA]</scope>
    <source>
        <strain evidence="9">DSM 44228</strain>
    </source>
</reference>
<evidence type="ECO:0000256" key="3">
    <source>
        <dbReference type="ARBA" id="ARBA00022475"/>
    </source>
</evidence>
<dbReference type="STRING" id="994479.GCA_000194155_01025"/>
<name>A0A2N3Y3H0_SACSN</name>
<evidence type="ECO:0000259" key="8">
    <source>
        <dbReference type="PROSITE" id="PS50928"/>
    </source>
</evidence>